<dbReference type="InterPro" id="IPR000424">
    <property type="entry name" value="Primosome_PriB/ssb"/>
</dbReference>
<keyword evidence="1 2" id="KW-0238">DNA-binding</keyword>
<dbReference type="PROSITE" id="PS50935">
    <property type="entry name" value="SSB"/>
    <property type="match status" value="1"/>
</dbReference>
<dbReference type="Gene3D" id="2.40.50.140">
    <property type="entry name" value="Nucleic acid-binding proteins"/>
    <property type="match status" value="1"/>
</dbReference>
<dbReference type="Proteomes" id="UP000029921">
    <property type="component" value="Unassembled WGS sequence"/>
</dbReference>
<evidence type="ECO:0000313" key="4">
    <source>
        <dbReference type="EMBL" id="TLD93840.1"/>
    </source>
</evidence>
<dbReference type="PIRSF" id="PIRSF002070">
    <property type="entry name" value="SSB"/>
    <property type="match status" value="1"/>
</dbReference>
<dbReference type="EMBL" id="JRPE02000001">
    <property type="protein sequence ID" value="TLD93840.1"/>
    <property type="molecule type" value="Genomic_DNA"/>
</dbReference>
<accession>A0A4U8T2X7</accession>
<keyword evidence="5" id="KW-1185">Reference proteome</keyword>
<dbReference type="GO" id="GO:0006260">
    <property type="term" value="P:DNA replication"/>
    <property type="evidence" value="ECO:0007669"/>
    <property type="project" value="InterPro"/>
</dbReference>
<reference evidence="4 5" key="1">
    <citation type="journal article" date="2014" name="Genome Announc.">
        <title>Draft genome sequences of eight enterohepatic helicobacter species isolated from both laboratory and wild rodents.</title>
        <authorList>
            <person name="Sheh A."/>
            <person name="Shen Z."/>
            <person name="Fox J.G."/>
        </authorList>
    </citation>
    <scope>NUCLEOTIDE SEQUENCE [LARGE SCALE GENOMIC DNA]</scope>
    <source>
        <strain evidence="4 5">MIT 96-1001</strain>
    </source>
</reference>
<dbReference type="AlphaFoldDB" id="A0A4U8T2X7"/>
<evidence type="ECO:0000256" key="1">
    <source>
        <dbReference type="ARBA" id="ARBA00023125"/>
    </source>
</evidence>
<organism evidence="4 5">
    <name type="scientific">Helicobacter magdeburgensis</name>
    <dbReference type="NCBI Taxonomy" id="471858"/>
    <lineage>
        <taxon>Bacteria</taxon>
        <taxon>Pseudomonadati</taxon>
        <taxon>Campylobacterota</taxon>
        <taxon>Epsilonproteobacteria</taxon>
        <taxon>Campylobacterales</taxon>
        <taxon>Helicobacteraceae</taxon>
        <taxon>Helicobacter</taxon>
    </lineage>
</organism>
<dbReference type="RefSeq" id="WP_034587583.1">
    <property type="nucleotide sequence ID" value="NZ_JRPE02000001.1"/>
</dbReference>
<proteinExistence type="predicted"/>
<name>A0A4U8T2X7_9HELI</name>
<dbReference type="GO" id="GO:0003697">
    <property type="term" value="F:single-stranded DNA binding"/>
    <property type="evidence" value="ECO:0007669"/>
    <property type="project" value="InterPro"/>
</dbReference>
<evidence type="ECO:0000256" key="3">
    <source>
        <dbReference type="RuleBase" id="RU000524"/>
    </source>
</evidence>
<comment type="caution">
    <text evidence="4">The sequence shown here is derived from an EMBL/GenBank/DDBJ whole genome shotgun (WGS) entry which is preliminary data.</text>
</comment>
<protein>
    <recommendedName>
        <fullName evidence="2 3">Single-stranded DNA-binding protein</fullName>
    </recommendedName>
</protein>
<dbReference type="NCBIfam" id="TIGR00621">
    <property type="entry name" value="ssb"/>
    <property type="match status" value="1"/>
</dbReference>
<evidence type="ECO:0000313" key="5">
    <source>
        <dbReference type="Proteomes" id="UP000029921"/>
    </source>
</evidence>
<gene>
    <name evidence="4" type="primary">ssb</name>
    <name evidence="4" type="ORF">LS74_000365</name>
</gene>
<dbReference type="Pfam" id="PF00436">
    <property type="entry name" value="SSB"/>
    <property type="match status" value="1"/>
</dbReference>
<dbReference type="InterPro" id="IPR011344">
    <property type="entry name" value="ssDNA-bd"/>
</dbReference>
<dbReference type="SUPFAM" id="SSF50249">
    <property type="entry name" value="Nucleic acid-binding proteins"/>
    <property type="match status" value="1"/>
</dbReference>
<dbReference type="InterPro" id="IPR012340">
    <property type="entry name" value="NA-bd_OB-fold"/>
</dbReference>
<dbReference type="CDD" id="cd04496">
    <property type="entry name" value="SSB_OBF"/>
    <property type="match status" value="1"/>
</dbReference>
<sequence>MNNISINGHLTADAQIKYIGSKNTPCVSFLIGKNRSFTNERGNIEKKAMFFEVIVYGNYAQKLHPSLKKGSNAFIQGSLNWESWEKDGQKHSKVNIIAQKIYVFQKLENKDIQTQPTYMQNSQDSDNDNTASTSNQIVIDGEEFLQQMNNTQSPQP</sequence>
<evidence type="ECO:0000256" key="2">
    <source>
        <dbReference type="PIRNR" id="PIRNR002070"/>
    </source>
</evidence>